<accession>A0A1C7P7C5</accession>
<dbReference type="Gene3D" id="3.50.50.60">
    <property type="entry name" value="FAD/NAD(P)-binding domain"/>
    <property type="match status" value="2"/>
</dbReference>
<keyword evidence="2" id="KW-0285">Flavoprotein</keyword>
<proteinExistence type="predicted"/>
<dbReference type="Pfam" id="PF07992">
    <property type="entry name" value="Pyr_redox_2"/>
    <property type="match status" value="1"/>
</dbReference>
<evidence type="ECO:0000259" key="5">
    <source>
        <dbReference type="Pfam" id="PF07992"/>
    </source>
</evidence>
<gene>
    <name evidence="7" type="ORF">ADU59_05705</name>
</gene>
<evidence type="ECO:0000256" key="3">
    <source>
        <dbReference type="ARBA" id="ARBA00022827"/>
    </source>
</evidence>
<evidence type="ECO:0000256" key="4">
    <source>
        <dbReference type="ARBA" id="ARBA00023002"/>
    </source>
</evidence>
<keyword evidence="3" id="KW-0274">FAD</keyword>
<evidence type="ECO:0000256" key="1">
    <source>
        <dbReference type="ARBA" id="ARBA00001974"/>
    </source>
</evidence>
<dbReference type="PRINTS" id="PR00411">
    <property type="entry name" value="PNDRDTASEI"/>
</dbReference>
<dbReference type="PRINTS" id="PR00368">
    <property type="entry name" value="FADPNR"/>
</dbReference>
<comment type="cofactor">
    <cofactor evidence="1">
        <name>FAD</name>
        <dbReference type="ChEBI" id="CHEBI:57692"/>
    </cofactor>
</comment>
<dbReference type="Gene3D" id="3.30.390.30">
    <property type="match status" value="1"/>
</dbReference>
<dbReference type="OrthoDB" id="7809559at2"/>
<dbReference type="InterPro" id="IPR023753">
    <property type="entry name" value="FAD/NAD-binding_dom"/>
</dbReference>
<dbReference type="InterPro" id="IPR036188">
    <property type="entry name" value="FAD/NAD-bd_sf"/>
</dbReference>
<dbReference type="SUPFAM" id="SSF51905">
    <property type="entry name" value="FAD/NAD(P)-binding domain"/>
    <property type="match status" value="1"/>
</dbReference>
<dbReference type="SUPFAM" id="SSF55424">
    <property type="entry name" value="FAD/NAD-linked reductases, dimerisation (C-terminal) domain"/>
    <property type="match status" value="1"/>
</dbReference>
<dbReference type="GO" id="GO:0016651">
    <property type="term" value="F:oxidoreductase activity, acting on NAD(P)H"/>
    <property type="evidence" value="ECO:0007669"/>
    <property type="project" value="TreeGrafter"/>
</dbReference>
<evidence type="ECO:0000313" key="7">
    <source>
        <dbReference type="EMBL" id="OBZ97162.1"/>
    </source>
</evidence>
<keyword evidence="4" id="KW-0560">Oxidoreductase</keyword>
<dbReference type="PANTHER" id="PTHR43557:SF2">
    <property type="entry name" value="RIESKE DOMAIN-CONTAINING PROTEIN-RELATED"/>
    <property type="match status" value="1"/>
</dbReference>
<feature type="domain" description="FAD/NAD(P)-binding" evidence="5">
    <location>
        <begin position="4"/>
        <end position="278"/>
    </location>
</feature>
<comment type="caution">
    <text evidence="7">The sequence shown here is derived from an EMBL/GenBank/DDBJ whole genome shotgun (WGS) entry which is preliminary data.</text>
</comment>
<reference evidence="7 8" key="1">
    <citation type="journal article" date="2016" name="Syst. Appl. Microbiol.">
        <title>Pararhizobium polonicum sp. nov. isolated from tumors on stone fruit rootstocks.</title>
        <authorList>
            <person name="Pulawska J."/>
            <person name="Kuzmanovic N."/>
            <person name="Willems A."/>
            <person name="Pothier J.F."/>
        </authorList>
    </citation>
    <scope>NUCLEOTIDE SEQUENCE [LARGE SCALE GENOMIC DNA]</scope>
    <source>
        <strain evidence="7 8">F5.1</strain>
    </source>
</reference>
<dbReference type="PANTHER" id="PTHR43557">
    <property type="entry name" value="APOPTOSIS-INDUCING FACTOR 1"/>
    <property type="match status" value="1"/>
</dbReference>
<dbReference type="EMBL" id="LGLV01000004">
    <property type="protein sequence ID" value="OBZ97162.1"/>
    <property type="molecule type" value="Genomic_DNA"/>
</dbReference>
<dbReference type="InterPro" id="IPR050446">
    <property type="entry name" value="FAD-oxidoreductase/Apoptosis"/>
</dbReference>
<evidence type="ECO:0000259" key="6">
    <source>
        <dbReference type="Pfam" id="PF14759"/>
    </source>
</evidence>
<evidence type="ECO:0000313" key="8">
    <source>
        <dbReference type="Proteomes" id="UP000093111"/>
    </source>
</evidence>
<dbReference type="AlphaFoldDB" id="A0A1C7P7C5"/>
<name>A0A1C7P7C5_9HYPH</name>
<dbReference type="RefSeq" id="WP_068952471.1">
    <property type="nucleotide sequence ID" value="NZ_LGLV01000004.1"/>
</dbReference>
<dbReference type="InterPro" id="IPR016156">
    <property type="entry name" value="FAD/NAD-linked_Rdtase_dimer_sf"/>
</dbReference>
<feature type="domain" description="Reductase C-terminal" evidence="6">
    <location>
        <begin position="321"/>
        <end position="386"/>
    </location>
</feature>
<evidence type="ECO:0000256" key="2">
    <source>
        <dbReference type="ARBA" id="ARBA00022630"/>
    </source>
</evidence>
<dbReference type="PATRIC" id="fig|1612624.7.peg.1193"/>
<protein>
    <submittedName>
        <fullName evidence="7">NAD(P)H-nitrite reductase</fullName>
    </submittedName>
</protein>
<dbReference type="Proteomes" id="UP000093111">
    <property type="component" value="Unassembled WGS sequence"/>
</dbReference>
<dbReference type="STRING" id="1612624.ADU59_05705"/>
<sequence length="403" mass="43242">MPGILIIGASHSGVAAAAALRSAKYEGDITLVTEETVLPYHRPPLSKDALSKDGYSPTLLRPESFYTNNRIDLRQGSKIVSVNTAENYALSADGVRFPYERLILACGAEPRRLPPQIDPDGVAHYLRTQDDLTTMKAPLAKAKSVAIIGGGLIGMEIAAVALAQGLQVTVIEAGQRLMERTVSKSIAGYVLDRHLNKGLEVRFGAMVTSVMHDDSRNIDIVTLGDGGEIVADIVVVAIGATPHETLAREAGLNVENGILVSECGLTSNPAIFAIGDCSAWYDPDLDRYIRNEAVNPGQDQAKIVASKIVGLEMPPRRLPRYWSHQAAIQIQMSGDVNGADMEAVLNAPASGAFSVLGFNSDCLVAVQTINAPQQFGKLHDMIGMKREEIATVLDVEFPPPHHH</sequence>
<keyword evidence="8" id="KW-1185">Reference proteome</keyword>
<organism evidence="7 8">
    <name type="scientific">Pararhizobium polonicum</name>
    <dbReference type="NCBI Taxonomy" id="1612624"/>
    <lineage>
        <taxon>Bacteria</taxon>
        <taxon>Pseudomonadati</taxon>
        <taxon>Pseudomonadota</taxon>
        <taxon>Alphaproteobacteria</taxon>
        <taxon>Hyphomicrobiales</taxon>
        <taxon>Rhizobiaceae</taxon>
        <taxon>Rhizobium/Agrobacterium group</taxon>
        <taxon>Pararhizobium</taxon>
    </lineage>
</organism>
<dbReference type="InterPro" id="IPR028202">
    <property type="entry name" value="Reductase_C"/>
</dbReference>
<dbReference type="Pfam" id="PF14759">
    <property type="entry name" value="Reductase_C"/>
    <property type="match status" value="1"/>
</dbReference>
<dbReference type="GO" id="GO:0005737">
    <property type="term" value="C:cytoplasm"/>
    <property type="evidence" value="ECO:0007669"/>
    <property type="project" value="TreeGrafter"/>
</dbReference>